<protein>
    <submittedName>
        <fullName evidence="5">ADP-ribose pyrophosphatase YjhB (NUDIX family)</fullName>
    </submittedName>
</protein>
<proteinExistence type="predicted"/>
<dbReference type="Proteomes" id="UP000294558">
    <property type="component" value="Unassembled WGS sequence"/>
</dbReference>
<gene>
    <name evidence="5" type="ORF">BDK89_1149</name>
</gene>
<feature type="region of interest" description="Disordered" evidence="3">
    <location>
        <begin position="82"/>
        <end position="102"/>
    </location>
</feature>
<feature type="domain" description="Nudix hydrolase" evidence="4">
    <location>
        <begin position="48"/>
        <end position="175"/>
    </location>
</feature>
<keyword evidence="6" id="KW-1185">Reference proteome</keyword>
<organism evidence="5 6">
    <name type="scientific">Ilumatobacter fluminis</name>
    <dbReference type="NCBI Taxonomy" id="467091"/>
    <lineage>
        <taxon>Bacteria</taxon>
        <taxon>Bacillati</taxon>
        <taxon>Actinomycetota</taxon>
        <taxon>Acidimicrobiia</taxon>
        <taxon>Acidimicrobiales</taxon>
        <taxon>Ilumatobacteraceae</taxon>
        <taxon>Ilumatobacter</taxon>
    </lineage>
</organism>
<evidence type="ECO:0000259" key="4">
    <source>
        <dbReference type="PROSITE" id="PS51462"/>
    </source>
</evidence>
<sequence>MPDTPPDEAGRWIDRGDTELYDCPWLRLVTTDVELPDGTRIDHHVVRLPHPAAGTIMVRDGAVLLLWRHRFITDTWGYELPAGAVDQGESPDDAARREAVEESGWRPRTVERICSFHPANGVLDQVFHIYVSHDAEHIGPPSDVNEAARIEWVPVEQVRHHILSGGITDGLSFGGLSFAFTAGIL</sequence>
<dbReference type="CDD" id="cd03424">
    <property type="entry name" value="NUDIX_ADPRase_Nudt5_UGPPase_Nudt14"/>
    <property type="match status" value="1"/>
</dbReference>
<dbReference type="InterPro" id="IPR020084">
    <property type="entry name" value="NUDIX_hydrolase_CS"/>
</dbReference>
<dbReference type="PROSITE" id="PS00893">
    <property type="entry name" value="NUDIX_BOX"/>
    <property type="match status" value="1"/>
</dbReference>
<dbReference type="PANTHER" id="PTHR11839">
    <property type="entry name" value="UDP/ADP-SUGAR PYROPHOSPHATASE"/>
    <property type="match status" value="1"/>
</dbReference>
<dbReference type="SUPFAM" id="SSF55811">
    <property type="entry name" value="Nudix"/>
    <property type="match status" value="1"/>
</dbReference>
<dbReference type="GO" id="GO:0019693">
    <property type="term" value="P:ribose phosphate metabolic process"/>
    <property type="evidence" value="ECO:0007669"/>
    <property type="project" value="TreeGrafter"/>
</dbReference>
<evidence type="ECO:0000313" key="5">
    <source>
        <dbReference type="EMBL" id="TDT15576.1"/>
    </source>
</evidence>
<reference evidence="5 6" key="1">
    <citation type="submission" date="2019-03" db="EMBL/GenBank/DDBJ databases">
        <title>Sequencing the genomes of 1000 actinobacteria strains.</title>
        <authorList>
            <person name="Klenk H.-P."/>
        </authorList>
    </citation>
    <scope>NUCLEOTIDE SEQUENCE [LARGE SCALE GENOMIC DNA]</scope>
    <source>
        <strain evidence="5 6">DSM 18936</strain>
    </source>
</reference>
<dbReference type="PANTHER" id="PTHR11839:SF18">
    <property type="entry name" value="NUDIX HYDROLASE DOMAIN-CONTAINING PROTEIN"/>
    <property type="match status" value="1"/>
</dbReference>
<evidence type="ECO:0000313" key="6">
    <source>
        <dbReference type="Proteomes" id="UP000294558"/>
    </source>
</evidence>
<dbReference type="GO" id="GO:0005829">
    <property type="term" value="C:cytosol"/>
    <property type="evidence" value="ECO:0007669"/>
    <property type="project" value="TreeGrafter"/>
</dbReference>
<name>A0A4R7HZ92_9ACTN</name>
<dbReference type="InterPro" id="IPR015797">
    <property type="entry name" value="NUDIX_hydrolase-like_dom_sf"/>
</dbReference>
<dbReference type="GO" id="GO:0016787">
    <property type="term" value="F:hydrolase activity"/>
    <property type="evidence" value="ECO:0007669"/>
    <property type="project" value="UniProtKB-KW"/>
</dbReference>
<feature type="compositionally biased region" description="Basic and acidic residues" evidence="3">
    <location>
        <begin position="93"/>
        <end position="102"/>
    </location>
</feature>
<dbReference type="GO" id="GO:0006753">
    <property type="term" value="P:nucleoside phosphate metabolic process"/>
    <property type="evidence" value="ECO:0007669"/>
    <property type="project" value="TreeGrafter"/>
</dbReference>
<evidence type="ECO:0000256" key="1">
    <source>
        <dbReference type="ARBA" id="ARBA00001946"/>
    </source>
</evidence>
<dbReference type="AlphaFoldDB" id="A0A4R7HZ92"/>
<keyword evidence="2" id="KW-0378">Hydrolase</keyword>
<dbReference type="RefSeq" id="WP_208293975.1">
    <property type="nucleotide sequence ID" value="NZ_SOAU01000001.1"/>
</dbReference>
<evidence type="ECO:0000256" key="2">
    <source>
        <dbReference type="ARBA" id="ARBA00022801"/>
    </source>
</evidence>
<dbReference type="EMBL" id="SOAU01000001">
    <property type="protein sequence ID" value="TDT15576.1"/>
    <property type="molecule type" value="Genomic_DNA"/>
</dbReference>
<dbReference type="Pfam" id="PF00293">
    <property type="entry name" value="NUDIX"/>
    <property type="match status" value="1"/>
</dbReference>
<accession>A0A4R7HZ92</accession>
<comment type="caution">
    <text evidence="5">The sequence shown here is derived from an EMBL/GenBank/DDBJ whole genome shotgun (WGS) entry which is preliminary data.</text>
</comment>
<dbReference type="Gene3D" id="3.90.79.10">
    <property type="entry name" value="Nucleoside Triphosphate Pyrophosphohydrolase"/>
    <property type="match status" value="1"/>
</dbReference>
<evidence type="ECO:0000256" key="3">
    <source>
        <dbReference type="SAM" id="MobiDB-lite"/>
    </source>
</evidence>
<dbReference type="InterPro" id="IPR000086">
    <property type="entry name" value="NUDIX_hydrolase_dom"/>
</dbReference>
<dbReference type="PROSITE" id="PS51462">
    <property type="entry name" value="NUDIX"/>
    <property type="match status" value="1"/>
</dbReference>
<comment type="cofactor">
    <cofactor evidence="1">
        <name>Mg(2+)</name>
        <dbReference type="ChEBI" id="CHEBI:18420"/>
    </cofactor>
</comment>